<protein>
    <submittedName>
        <fullName evidence="1">Uncharacterized protein</fullName>
    </submittedName>
</protein>
<evidence type="ECO:0000313" key="3">
    <source>
        <dbReference type="Proteomes" id="UP000053669"/>
    </source>
</evidence>
<dbReference type="Proteomes" id="UP000053669">
    <property type="component" value="Unassembled WGS sequence"/>
</dbReference>
<dbReference type="AlphaFoldDB" id="A0A101S9P4"/>
<organism evidence="1 3">
    <name type="scientific">Streptomyces canus</name>
    <dbReference type="NCBI Taxonomy" id="58343"/>
    <lineage>
        <taxon>Bacteria</taxon>
        <taxon>Bacillati</taxon>
        <taxon>Actinomycetota</taxon>
        <taxon>Actinomycetes</taxon>
        <taxon>Kitasatosporales</taxon>
        <taxon>Streptomycetaceae</taxon>
        <taxon>Streptomyces</taxon>
        <taxon>Streptomyces aurantiacus group</taxon>
    </lineage>
</organism>
<sequence>MSMDMHELETESAELLPGREALGRLKFSFNKTTNVTKHIANIQADNQSAALNDHSSYSVAESQASQSIVVKQ</sequence>
<reference evidence="2" key="2">
    <citation type="submission" date="2023-07" db="EMBL/GenBank/DDBJ databases">
        <title>Comparative genomics of wheat-associated soil bacteria to identify genetic determinants of phenazine resistance.</title>
        <authorList>
            <person name="Mouncey N."/>
        </authorList>
    </citation>
    <scope>NUCLEOTIDE SEQUENCE</scope>
    <source>
        <strain evidence="2">V4I22</strain>
    </source>
</reference>
<evidence type="ECO:0000313" key="1">
    <source>
        <dbReference type="EMBL" id="KUN70114.1"/>
    </source>
</evidence>
<comment type="caution">
    <text evidence="1">The sequence shown here is derived from an EMBL/GenBank/DDBJ whole genome shotgun (WGS) entry which is preliminary data.</text>
</comment>
<dbReference type="Proteomes" id="UP001234216">
    <property type="component" value="Unassembled WGS sequence"/>
</dbReference>
<proteinExistence type="predicted"/>
<evidence type="ECO:0000313" key="2">
    <source>
        <dbReference type="EMBL" id="MDQ0910008.1"/>
    </source>
</evidence>
<dbReference type="STRING" id="58343.AQJ46_17215"/>
<gene>
    <name evidence="1" type="ORF">AQJ46_17215</name>
    <name evidence="2" type="ORF">QFZ22_005993</name>
</gene>
<accession>A0A101S9P4</accession>
<dbReference type="RefSeq" id="WP_007382551.1">
    <property type="nucleotide sequence ID" value="NZ_CP107730.1"/>
</dbReference>
<dbReference type="EMBL" id="JAUSZV010000005">
    <property type="protein sequence ID" value="MDQ0910008.1"/>
    <property type="molecule type" value="Genomic_DNA"/>
</dbReference>
<accession>A0A101PI96</accession>
<name>A0A101S9P4_9ACTN</name>
<dbReference type="EMBL" id="LMWU01000017">
    <property type="protein sequence ID" value="KUN70114.1"/>
    <property type="molecule type" value="Genomic_DNA"/>
</dbReference>
<reference evidence="1 3" key="1">
    <citation type="submission" date="2015-10" db="EMBL/GenBank/DDBJ databases">
        <title>Draft genome sequence of Streptomyces canus DSM 40017, type strain for the species Streptomyces canus.</title>
        <authorList>
            <person name="Ruckert C."/>
            <person name="Winkler A."/>
            <person name="Kalinowski J."/>
            <person name="Kampfer P."/>
            <person name="Glaeser S."/>
        </authorList>
    </citation>
    <scope>NUCLEOTIDE SEQUENCE [LARGE SCALE GENOMIC DNA]</scope>
    <source>
        <strain evidence="1 3">DSM 40017</strain>
    </source>
</reference>
<dbReference type="GeneID" id="95700286"/>